<sequence length="74" mass="7941">MEGTSVEAAARVSPMSQAERSMLIALIEEGPNPSLSKQQHGQHRRKKKKTGSGAPPPEVPKDVEKVLSLIAPEV</sequence>
<organism evidence="2 3">
    <name type="scientific">Petrolisthes cinctipes</name>
    <name type="common">Flat porcelain crab</name>
    <dbReference type="NCBI Taxonomy" id="88211"/>
    <lineage>
        <taxon>Eukaryota</taxon>
        <taxon>Metazoa</taxon>
        <taxon>Ecdysozoa</taxon>
        <taxon>Arthropoda</taxon>
        <taxon>Crustacea</taxon>
        <taxon>Multicrustacea</taxon>
        <taxon>Malacostraca</taxon>
        <taxon>Eumalacostraca</taxon>
        <taxon>Eucarida</taxon>
        <taxon>Decapoda</taxon>
        <taxon>Pleocyemata</taxon>
        <taxon>Anomura</taxon>
        <taxon>Galatheoidea</taxon>
        <taxon>Porcellanidae</taxon>
        <taxon>Petrolisthes</taxon>
    </lineage>
</organism>
<keyword evidence="3" id="KW-1185">Reference proteome</keyword>
<feature type="region of interest" description="Disordered" evidence="1">
    <location>
        <begin position="27"/>
        <end position="74"/>
    </location>
</feature>
<feature type="compositionally biased region" description="Basic residues" evidence="1">
    <location>
        <begin position="40"/>
        <end position="50"/>
    </location>
</feature>
<accession>A0AAE1KTD1</accession>
<dbReference type="AlphaFoldDB" id="A0AAE1KTD1"/>
<evidence type="ECO:0000313" key="2">
    <source>
        <dbReference type="EMBL" id="KAK3885081.1"/>
    </source>
</evidence>
<reference evidence="2" key="1">
    <citation type="submission" date="2023-10" db="EMBL/GenBank/DDBJ databases">
        <title>Genome assemblies of two species of porcelain crab, Petrolisthes cinctipes and Petrolisthes manimaculis (Anomura: Porcellanidae).</title>
        <authorList>
            <person name="Angst P."/>
        </authorList>
    </citation>
    <scope>NUCLEOTIDE SEQUENCE</scope>
    <source>
        <strain evidence="2">PB745_01</strain>
        <tissue evidence="2">Gill</tissue>
    </source>
</reference>
<gene>
    <name evidence="2" type="ORF">Pcinc_010735</name>
</gene>
<dbReference type="EMBL" id="JAWQEG010000831">
    <property type="protein sequence ID" value="KAK3885081.1"/>
    <property type="molecule type" value="Genomic_DNA"/>
</dbReference>
<protein>
    <submittedName>
        <fullName evidence="2">Uncharacterized protein</fullName>
    </submittedName>
</protein>
<proteinExistence type="predicted"/>
<name>A0AAE1KTD1_PETCI</name>
<evidence type="ECO:0000313" key="3">
    <source>
        <dbReference type="Proteomes" id="UP001286313"/>
    </source>
</evidence>
<evidence type="ECO:0000256" key="1">
    <source>
        <dbReference type="SAM" id="MobiDB-lite"/>
    </source>
</evidence>
<comment type="caution">
    <text evidence="2">The sequence shown here is derived from an EMBL/GenBank/DDBJ whole genome shotgun (WGS) entry which is preliminary data.</text>
</comment>
<dbReference type="Proteomes" id="UP001286313">
    <property type="component" value="Unassembled WGS sequence"/>
</dbReference>